<dbReference type="InterPro" id="IPR011333">
    <property type="entry name" value="SKP1/BTB/POZ_sf"/>
</dbReference>
<dbReference type="Pfam" id="PF00651">
    <property type="entry name" value="BTB"/>
    <property type="match status" value="1"/>
</dbReference>
<dbReference type="OrthoDB" id="2305016at2759"/>
<evidence type="ECO:0000313" key="2">
    <source>
        <dbReference type="EMBL" id="RHZ65265.1"/>
    </source>
</evidence>
<dbReference type="EMBL" id="PQFF01000290">
    <property type="protein sequence ID" value="RHZ65265.1"/>
    <property type="molecule type" value="Genomic_DNA"/>
</dbReference>
<dbReference type="InterPro" id="IPR000210">
    <property type="entry name" value="BTB/POZ_dom"/>
</dbReference>
<feature type="domain" description="BTB" evidence="1">
    <location>
        <begin position="39"/>
        <end position="109"/>
    </location>
</feature>
<dbReference type="PROSITE" id="PS50097">
    <property type="entry name" value="BTB"/>
    <property type="match status" value="1"/>
</dbReference>
<dbReference type="Proteomes" id="UP000266861">
    <property type="component" value="Unassembled WGS sequence"/>
</dbReference>
<reference evidence="2 3" key="1">
    <citation type="submission" date="2018-08" db="EMBL/GenBank/DDBJ databases">
        <title>Genome and evolution of the arbuscular mycorrhizal fungus Diversispora epigaea (formerly Glomus versiforme) and its bacterial endosymbionts.</title>
        <authorList>
            <person name="Sun X."/>
            <person name="Fei Z."/>
            <person name="Harrison M."/>
        </authorList>
    </citation>
    <scope>NUCLEOTIDE SEQUENCE [LARGE SCALE GENOMIC DNA]</scope>
    <source>
        <strain evidence="2 3">IT104</strain>
    </source>
</reference>
<name>A0A397HQ22_9GLOM</name>
<dbReference type="SMART" id="SM00225">
    <property type="entry name" value="BTB"/>
    <property type="match status" value="1"/>
</dbReference>
<gene>
    <name evidence="2" type="ORF">Glove_318g15</name>
</gene>
<accession>A0A397HQ22</accession>
<comment type="caution">
    <text evidence="2">The sequence shown here is derived from an EMBL/GenBank/DDBJ whole genome shotgun (WGS) entry which is preliminary data.</text>
</comment>
<evidence type="ECO:0000259" key="1">
    <source>
        <dbReference type="PROSITE" id="PS50097"/>
    </source>
</evidence>
<dbReference type="SUPFAM" id="SSF54695">
    <property type="entry name" value="POZ domain"/>
    <property type="match status" value="1"/>
</dbReference>
<dbReference type="AlphaFoldDB" id="A0A397HQ22"/>
<protein>
    <recommendedName>
        <fullName evidence="1">BTB domain-containing protein</fullName>
    </recommendedName>
</protein>
<sequence length="255" mass="29377">MIKYLLSEFGAGSDCYQHKLYFSKLSQNSIELLNDKDDYNVIIKVENKEKTFTAHSNVLKCRSPYFHRELETLAPNNNNIKTIIKSSISAQIFDVILKYIHGGIAKLKNYCVVKYPNLIFDNSSALISLLKRDDLQKKEHLLSPKQPVKSNILTARTVADLLPRQNEPKEHFSIIISEDHAAKISTWIDRKTTTYTSTNNPYKFELILSGTRDGIFAMVMLAHSCRVKNPQNVIVNRGKNRQKNHGPYFWRFLDV</sequence>
<proteinExistence type="predicted"/>
<evidence type="ECO:0000313" key="3">
    <source>
        <dbReference type="Proteomes" id="UP000266861"/>
    </source>
</evidence>
<organism evidence="2 3">
    <name type="scientific">Diversispora epigaea</name>
    <dbReference type="NCBI Taxonomy" id="1348612"/>
    <lineage>
        <taxon>Eukaryota</taxon>
        <taxon>Fungi</taxon>
        <taxon>Fungi incertae sedis</taxon>
        <taxon>Mucoromycota</taxon>
        <taxon>Glomeromycotina</taxon>
        <taxon>Glomeromycetes</taxon>
        <taxon>Diversisporales</taxon>
        <taxon>Diversisporaceae</taxon>
        <taxon>Diversispora</taxon>
    </lineage>
</organism>
<dbReference type="CDD" id="cd18186">
    <property type="entry name" value="BTB_POZ_ZBTB_KLHL-like"/>
    <property type="match status" value="1"/>
</dbReference>
<keyword evidence="3" id="KW-1185">Reference proteome</keyword>
<dbReference type="Gene3D" id="3.30.710.10">
    <property type="entry name" value="Potassium Channel Kv1.1, Chain A"/>
    <property type="match status" value="1"/>
</dbReference>